<accession>A0A379Y2U3</accession>
<dbReference type="Proteomes" id="UP000255534">
    <property type="component" value="Unassembled WGS sequence"/>
</dbReference>
<name>A0A379Y2U3_SALET</name>
<sequence length="82" mass="9230">MGNIVNSVHQIRIHNMNIQDLVGKDRELVVVALQALHRERINSFNTACTACSLAGKEWPEQEMFGINEVTNVLRMIGAMPVR</sequence>
<evidence type="ECO:0000313" key="2">
    <source>
        <dbReference type="Proteomes" id="UP000255534"/>
    </source>
</evidence>
<organism evidence="1 2">
    <name type="scientific">Salmonella enterica I</name>
    <dbReference type="NCBI Taxonomy" id="59201"/>
    <lineage>
        <taxon>Bacteria</taxon>
        <taxon>Pseudomonadati</taxon>
        <taxon>Pseudomonadota</taxon>
        <taxon>Gammaproteobacteria</taxon>
        <taxon>Enterobacterales</taxon>
        <taxon>Enterobacteriaceae</taxon>
        <taxon>Salmonella</taxon>
    </lineage>
</organism>
<dbReference type="EMBL" id="UGXK01000002">
    <property type="protein sequence ID" value="SUI40129.1"/>
    <property type="molecule type" value="Genomic_DNA"/>
</dbReference>
<reference evidence="1 2" key="1">
    <citation type="submission" date="2018-06" db="EMBL/GenBank/DDBJ databases">
        <authorList>
            <consortium name="Pathogen Informatics"/>
            <person name="Doyle S."/>
        </authorList>
    </citation>
    <scope>NUCLEOTIDE SEQUENCE [LARGE SCALE GENOMIC DNA]</scope>
    <source>
        <strain evidence="1 2">NCTC5798</strain>
    </source>
</reference>
<protein>
    <submittedName>
        <fullName evidence="1">Uncharacterized protein</fullName>
    </submittedName>
</protein>
<dbReference type="AlphaFoldDB" id="A0A379Y2U3"/>
<gene>
    <name evidence="1" type="ORF">NCTC5798_06272</name>
</gene>
<evidence type="ECO:0000313" key="1">
    <source>
        <dbReference type="EMBL" id="SUI40129.1"/>
    </source>
</evidence>
<proteinExistence type="predicted"/>